<dbReference type="SUPFAM" id="SSF52540">
    <property type="entry name" value="P-loop containing nucleoside triphosphate hydrolases"/>
    <property type="match status" value="1"/>
</dbReference>
<reference evidence="4 5" key="1">
    <citation type="journal article" date="2013" name="Curr. Biol.">
        <title>The Genome of the Foraminiferan Reticulomyxa filosa.</title>
        <authorList>
            <person name="Glockner G."/>
            <person name="Hulsmann N."/>
            <person name="Schleicher M."/>
            <person name="Noegel A.A."/>
            <person name="Eichinger L."/>
            <person name="Gallinger C."/>
            <person name="Pawlowski J."/>
            <person name="Sierra R."/>
            <person name="Euteneuer U."/>
            <person name="Pillet L."/>
            <person name="Moustafa A."/>
            <person name="Platzer M."/>
            <person name="Groth M."/>
            <person name="Szafranski K."/>
            <person name="Schliwa M."/>
        </authorList>
    </citation>
    <scope>NUCLEOTIDE SEQUENCE [LARGE SCALE GENOMIC DNA]</scope>
</reference>
<dbReference type="Gene3D" id="3.40.50.300">
    <property type="entry name" value="P-loop containing nucleotide triphosphate hydrolases"/>
    <property type="match status" value="1"/>
</dbReference>
<evidence type="ECO:0000313" key="5">
    <source>
        <dbReference type="Proteomes" id="UP000023152"/>
    </source>
</evidence>
<dbReference type="GO" id="GO:0000027">
    <property type="term" value="P:ribosomal large subunit assembly"/>
    <property type="evidence" value="ECO:0007669"/>
    <property type="project" value="TreeGrafter"/>
</dbReference>
<feature type="region of interest" description="Disordered" evidence="3">
    <location>
        <begin position="72"/>
        <end position="95"/>
    </location>
</feature>
<keyword evidence="1" id="KW-0547">Nucleotide-binding</keyword>
<name>X6PBJ8_RETFI</name>
<keyword evidence="5" id="KW-1185">Reference proteome</keyword>
<proteinExistence type="predicted"/>
<sequence length="285" mass="33035">TFRVFAAQNSHRRRGGRRGLPASFLNRFSKMYLEPLQKQDLNIIAHALYPQINPDIIHSLIAALIPLCDTKAQPKSSSSEGRTCDGTHGPGNDENKQEQVQALEQILDNGKRSTTNVSILETVFFDKMERKTLQQSHQWPDVRTCKSATRHQQIQTSSRTHCDETDLVLLFEHRKLLQYLIRCVNRKWPLLLVGASHCGKTNCIRWLAEITQYRLHEFAMTPEIESSELLGCFEHVNILKHIRVYLIDMNNFIETSTEELVHDSKMTTACKQWKKVFKEWYAICR</sequence>
<evidence type="ECO:0000256" key="3">
    <source>
        <dbReference type="SAM" id="MobiDB-lite"/>
    </source>
</evidence>
<feature type="non-terminal residue" evidence="4">
    <location>
        <position position="1"/>
    </location>
</feature>
<evidence type="ECO:0000313" key="4">
    <source>
        <dbReference type="EMBL" id="ETO35493.1"/>
    </source>
</evidence>
<evidence type="ECO:0000256" key="1">
    <source>
        <dbReference type="ARBA" id="ARBA00022741"/>
    </source>
</evidence>
<keyword evidence="2" id="KW-0067">ATP-binding</keyword>
<dbReference type="GO" id="GO:0000055">
    <property type="term" value="P:ribosomal large subunit export from nucleus"/>
    <property type="evidence" value="ECO:0007669"/>
    <property type="project" value="TreeGrafter"/>
</dbReference>
<protein>
    <submittedName>
        <fullName evidence="4">Midasin</fullName>
    </submittedName>
</protein>
<gene>
    <name evidence="4" type="ORF">RFI_01570</name>
</gene>
<dbReference type="OrthoDB" id="5186at2759"/>
<dbReference type="PANTHER" id="PTHR48103:SF2">
    <property type="entry name" value="MIDASIN"/>
    <property type="match status" value="1"/>
</dbReference>
<dbReference type="InterPro" id="IPR027417">
    <property type="entry name" value="P-loop_NTPase"/>
</dbReference>
<dbReference type="AlphaFoldDB" id="X6PBJ8"/>
<dbReference type="GO" id="GO:0005634">
    <property type="term" value="C:nucleus"/>
    <property type="evidence" value="ECO:0007669"/>
    <property type="project" value="TreeGrafter"/>
</dbReference>
<accession>X6PBJ8</accession>
<evidence type="ECO:0000256" key="2">
    <source>
        <dbReference type="ARBA" id="ARBA00022840"/>
    </source>
</evidence>
<dbReference type="GO" id="GO:0030687">
    <property type="term" value="C:preribosome, large subunit precursor"/>
    <property type="evidence" value="ECO:0007669"/>
    <property type="project" value="TreeGrafter"/>
</dbReference>
<dbReference type="EMBL" id="ASPP01001557">
    <property type="protein sequence ID" value="ETO35493.1"/>
    <property type="molecule type" value="Genomic_DNA"/>
</dbReference>
<organism evidence="4 5">
    <name type="scientific">Reticulomyxa filosa</name>
    <dbReference type="NCBI Taxonomy" id="46433"/>
    <lineage>
        <taxon>Eukaryota</taxon>
        <taxon>Sar</taxon>
        <taxon>Rhizaria</taxon>
        <taxon>Retaria</taxon>
        <taxon>Foraminifera</taxon>
        <taxon>Monothalamids</taxon>
        <taxon>Reticulomyxidae</taxon>
        <taxon>Reticulomyxa</taxon>
    </lineage>
</organism>
<comment type="caution">
    <text evidence="4">The sequence shown here is derived from an EMBL/GenBank/DDBJ whole genome shotgun (WGS) entry which is preliminary data.</text>
</comment>
<dbReference type="GO" id="GO:0005524">
    <property type="term" value="F:ATP binding"/>
    <property type="evidence" value="ECO:0007669"/>
    <property type="project" value="UniProtKB-KW"/>
</dbReference>
<dbReference type="Proteomes" id="UP000023152">
    <property type="component" value="Unassembled WGS sequence"/>
</dbReference>
<dbReference type="PANTHER" id="PTHR48103">
    <property type="entry name" value="MIDASIN-RELATED"/>
    <property type="match status" value="1"/>
</dbReference>